<name>A0ABU5XM77_9MYCO</name>
<evidence type="ECO:0000313" key="3">
    <source>
        <dbReference type="Proteomes" id="UP001299596"/>
    </source>
</evidence>
<sequence length="98" mass="10732">MAEGLRASGQAAELVHTDTVASADDITADTDWTPSEAYQSGYSHGGRDANYSSAYEQATRETQLPFNLPPHFVGRDADDYQSGFTAGVSDFWEFDYPE</sequence>
<organism evidence="2 3">
    <name type="scientific">[Mycobacterium] crassicus</name>
    <dbReference type="NCBI Taxonomy" id="2872309"/>
    <lineage>
        <taxon>Bacteria</taxon>
        <taxon>Bacillati</taxon>
        <taxon>Actinomycetota</taxon>
        <taxon>Actinomycetes</taxon>
        <taxon>Mycobacteriales</taxon>
        <taxon>Mycobacteriaceae</taxon>
        <taxon>Mycolicibacter</taxon>
    </lineage>
</organism>
<keyword evidence="3" id="KW-1185">Reference proteome</keyword>
<feature type="region of interest" description="Disordered" evidence="1">
    <location>
        <begin position="26"/>
        <end position="50"/>
    </location>
</feature>
<accession>A0ABU5XM77</accession>
<feature type="compositionally biased region" description="Polar residues" evidence="1">
    <location>
        <begin position="30"/>
        <end position="42"/>
    </location>
</feature>
<dbReference type="EMBL" id="JAYJJR010000013">
    <property type="protein sequence ID" value="MEB3023073.1"/>
    <property type="molecule type" value="Genomic_DNA"/>
</dbReference>
<proteinExistence type="predicted"/>
<comment type="caution">
    <text evidence="2">The sequence shown here is derived from an EMBL/GenBank/DDBJ whole genome shotgun (WGS) entry which is preliminary data.</text>
</comment>
<evidence type="ECO:0000313" key="2">
    <source>
        <dbReference type="EMBL" id="MEB3023073.1"/>
    </source>
</evidence>
<evidence type="ECO:0000256" key="1">
    <source>
        <dbReference type="SAM" id="MobiDB-lite"/>
    </source>
</evidence>
<dbReference type="Proteomes" id="UP001299596">
    <property type="component" value="Unassembled WGS sequence"/>
</dbReference>
<reference evidence="2 3" key="1">
    <citation type="submission" date="2023-12" db="EMBL/GenBank/DDBJ databases">
        <title>Description of new species of Mycobacterium terrae complex isolated from sewage at the Sao Paulo Zoological Park Foundation in Brazil.</title>
        <authorList>
            <person name="Romagnoli C.L."/>
            <person name="Conceicao E.C."/>
            <person name="Machado E."/>
            <person name="Barreto L.B.P.F."/>
            <person name="Sharma A."/>
            <person name="Silva N.M."/>
            <person name="Marques L.E."/>
            <person name="Juliana M.A."/>
            <person name="Lourenco M.C.S."/>
            <person name="Digiampietri L.A."/>
            <person name="Suffys P.N."/>
            <person name="Viana-Niero C."/>
        </authorList>
    </citation>
    <scope>NUCLEOTIDE SEQUENCE [LARGE SCALE GENOMIC DNA]</scope>
    <source>
        <strain evidence="2 3">MYC098</strain>
    </source>
</reference>
<dbReference type="RefSeq" id="WP_329780336.1">
    <property type="nucleotide sequence ID" value="NZ_JAYJJR010000013.1"/>
</dbReference>
<gene>
    <name evidence="2" type="ORF">K6T79_18685</name>
</gene>
<protein>
    <submittedName>
        <fullName evidence="2">Uncharacterized protein</fullName>
    </submittedName>
</protein>